<evidence type="ECO:0000313" key="3">
    <source>
        <dbReference type="Proteomes" id="UP000008370"/>
    </source>
</evidence>
<gene>
    <name evidence="2" type="ORF">PHACADRAFT_181923</name>
</gene>
<dbReference type="RefSeq" id="XP_007392564.1">
    <property type="nucleotide sequence ID" value="XM_007392502.1"/>
</dbReference>
<accession>K5VAW6</accession>
<name>K5VAW6_PHACS</name>
<dbReference type="OrthoDB" id="3357408at2759"/>
<dbReference type="HOGENOM" id="CLU_044614_3_1_1"/>
<sequence>MATVAHTPIHGAAPFVAVEAAAIPHFGRACLAAIWVSAALYGESSSFMMRLDSTNAVQGINCIVFGGALYVLLRRKAPNWQVQPPETYLITWSCLLWLLSTGDEIVAFCQLYRSLTNPTLVGNPRAWDEFWIVPDQWATAHLVIYTTTAFLQDLLLIWRLYIVWRHNWRIVLGPLVIELIKAACAYVACGSLQTDGGFSAKSVRNWGLAGWGVAIFLNTAVTLAITGRLYWAGRKSPSFSDRCTYRATIYTLLESGGMFVAATFTALCLEATGHFPGALGATYCLDQLASIAPLVVIVRIGLGLVHGQNVVTCVTSAPSQSIVIANPMQIRVARVMESDYGEQYSMARLESGNVKSLDDKPLHAVPGPIDN</sequence>
<feature type="transmembrane region" description="Helical" evidence="1">
    <location>
        <begin position="170"/>
        <end position="188"/>
    </location>
</feature>
<proteinExistence type="predicted"/>
<feature type="transmembrane region" description="Helical" evidence="1">
    <location>
        <begin position="56"/>
        <end position="73"/>
    </location>
</feature>
<evidence type="ECO:0000256" key="1">
    <source>
        <dbReference type="SAM" id="Phobius"/>
    </source>
</evidence>
<keyword evidence="3" id="KW-1185">Reference proteome</keyword>
<evidence type="ECO:0000313" key="2">
    <source>
        <dbReference type="EMBL" id="EKM60016.1"/>
    </source>
</evidence>
<feature type="transmembrane region" description="Helical" evidence="1">
    <location>
        <begin position="208"/>
        <end position="231"/>
    </location>
</feature>
<keyword evidence="1" id="KW-0472">Membrane</keyword>
<protein>
    <submittedName>
        <fullName evidence="2">Uncharacterized protein</fullName>
    </submittedName>
</protein>
<dbReference type="GeneID" id="18910054"/>
<organism evidence="2 3">
    <name type="scientific">Phanerochaete carnosa (strain HHB-10118-sp)</name>
    <name type="common">White-rot fungus</name>
    <name type="synonym">Peniophora carnosa</name>
    <dbReference type="NCBI Taxonomy" id="650164"/>
    <lineage>
        <taxon>Eukaryota</taxon>
        <taxon>Fungi</taxon>
        <taxon>Dikarya</taxon>
        <taxon>Basidiomycota</taxon>
        <taxon>Agaricomycotina</taxon>
        <taxon>Agaricomycetes</taxon>
        <taxon>Polyporales</taxon>
        <taxon>Phanerochaetaceae</taxon>
        <taxon>Phanerochaete</taxon>
    </lineage>
</organism>
<keyword evidence="1" id="KW-0812">Transmembrane</keyword>
<keyword evidence="1" id="KW-1133">Transmembrane helix</keyword>
<dbReference type="Proteomes" id="UP000008370">
    <property type="component" value="Unassembled WGS sequence"/>
</dbReference>
<dbReference type="EMBL" id="JH930469">
    <property type="protein sequence ID" value="EKM60016.1"/>
    <property type="molecule type" value="Genomic_DNA"/>
</dbReference>
<dbReference type="AlphaFoldDB" id="K5VAW6"/>
<reference evidence="2 3" key="1">
    <citation type="journal article" date="2012" name="BMC Genomics">
        <title>Comparative genomics of the white-rot fungi, Phanerochaete carnosa and P. chrysosporium, to elucidate the genetic basis of the distinct wood types they colonize.</title>
        <authorList>
            <person name="Suzuki H."/>
            <person name="MacDonald J."/>
            <person name="Syed K."/>
            <person name="Salamov A."/>
            <person name="Hori C."/>
            <person name="Aerts A."/>
            <person name="Henrissat B."/>
            <person name="Wiebenga A."/>
            <person name="vanKuyk P.A."/>
            <person name="Barry K."/>
            <person name="Lindquist E."/>
            <person name="LaButti K."/>
            <person name="Lapidus A."/>
            <person name="Lucas S."/>
            <person name="Coutinho P."/>
            <person name="Gong Y."/>
            <person name="Samejima M."/>
            <person name="Mahadevan R."/>
            <person name="Abou-Zaid M."/>
            <person name="de Vries R.P."/>
            <person name="Igarashi K."/>
            <person name="Yadav J.S."/>
            <person name="Grigoriev I.V."/>
            <person name="Master E.R."/>
        </authorList>
    </citation>
    <scope>NUCLEOTIDE SEQUENCE [LARGE SCALE GENOMIC DNA]</scope>
    <source>
        <strain evidence="2 3">HHB-10118-sp</strain>
    </source>
</reference>
<dbReference type="InParanoid" id="K5VAW6"/>
<dbReference type="KEGG" id="pco:PHACADRAFT_181923"/>